<sequence length="90" mass="9828">MATIIWKSAAPSGTCRSRYKARRAAAVAQRRRDKLLLRKISQLLDPQAGMGIGGGMRQAFSAVRACQQCGLPRQLESRYCSFCQPQAGGN</sequence>
<accession>A0ABU8DKG3</accession>
<dbReference type="RefSeq" id="WP_099754387.1">
    <property type="nucleotide sequence ID" value="NZ_JBANEI010000014.1"/>
</dbReference>
<reference evidence="1 2" key="1">
    <citation type="submission" date="2024-02" db="EMBL/GenBank/DDBJ databases">
        <title>First report Erwinia aphidicola in onion in Chile.</title>
        <authorList>
            <person name="Valenzuela M."/>
            <person name="Pena M."/>
            <person name="Dutta B."/>
        </authorList>
    </citation>
    <scope>NUCLEOTIDE SEQUENCE [LARGE SCALE GENOMIC DNA]</scope>
    <source>
        <strain evidence="1 2">QCJ3A</strain>
    </source>
</reference>
<name>A0ABU8DKG3_ERWAP</name>
<organism evidence="1 2">
    <name type="scientific">Erwinia aphidicola</name>
    <dbReference type="NCBI Taxonomy" id="68334"/>
    <lineage>
        <taxon>Bacteria</taxon>
        <taxon>Pseudomonadati</taxon>
        <taxon>Pseudomonadota</taxon>
        <taxon>Gammaproteobacteria</taxon>
        <taxon>Enterobacterales</taxon>
        <taxon>Erwiniaceae</taxon>
        <taxon>Erwinia</taxon>
    </lineage>
</organism>
<gene>
    <name evidence="1" type="ORF">V8N49_17915</name>
</gene>
<proteinExistence type="predicted"/>
<keyword evidence="2" id="KW-1185">Reference proteome</keyword>
<dbReference type="Proteomes" id="UP001306592">
    <property type="component" value="Unassembled WGS sequence"/>
</dbReference>
<evidence type="ECO:0000313" key="2">
    <source>
        <dbReference type="Proteomes" id="UP001306592"/>
    </source>
</evidence>
<dbReference type="EMBL" id="JBANEI010000014">
    <property type="protein sequence ID" value="MEI2683527.1"/>
    <property type="molecule type" value="Genomic_DNA"/>
</dbReference>
<evidence type="ECO:0000313" key="1">
    <source>
        <dbReference type="EMBL" id="MEI2683527.1"/>
    </source>
</evidence>
<comment type="caution">
    <text evidence="1">The sequence shown here is derived from an EMBL/GenBank/DDBJ whole genome shotgun (WGS) entry which is preliminary data.</text>
</comment>
<protein>
    <submittedName>
        <fullName evidence="1">Uncharacterized protein</fullName>
    </submittedName>
</protein>